<evidence type="ECO:0000313" key="1">
    <source>
        <dbReference type="EMBL" id="MBA4634687.1"/>
    </source>
</evidence>
<protein>
    <submittedName>
        <fullName evidence="1">Uncharacterized protein</fullName>
    </submittedName>
</protein>
<name>A0A7C9D787_OPUST</name>
<sequence length="142" mass="15575">MSLPNPSRSLRFSSSSKAHRSRMKHKSDLIDFSSLANEADFAAIDTARLFTFLRLFSAWVSLSVAATTTSSFEHLRTSSFLFFTFSLCPPLCSALSDSIASSSFTVSVLLVLWTISVRVGALARSLAPCSALSRVLVSWERE</sequence>
<reference evidence="1" key="2">
    <citation type="submission" date="2020-07" db="EMBL/GenBank/DDBJ databases">
        <authorList>
            <person name="Vera ALvarez R."/>
            <person name="Arias-Moreno D.M."/>
            <person name="Jimenez-Jacinto V."/>
            <person name="Jimenez-Bremont J.F."/>
            <person name="Swaminathan K."/>
            <person name="Moose S.P."/>
            <person name="Guerrero-Gonzalez M.L."/>
            <person name="Marino-Ramirez L."/>
            <person name="Landsman D."/>
            <person name="Rodriguez-Kessler M."/>
            <person name="Delgado-Sanchez P."/>
        </authorList>
    </citation>
    <scope>NUCLEOTIDE SEQUENCE</scope>
    <source>
        <tissue evidence="1">Cladode</tissue>
    </source>
</reference>
<accession>A0A7C9D787</accession>
<dbReference type="AlphaFoldDB" id="A0A7C9D787"/>
<organism evidence="1">
    <name type="scientific">Opuntia streptacantha</name>
    <name type="common">Prickly pear cactus</name>
    <name type="synonym">Opuntia cardona</name>
    <dbReference type="NCBI Taxonomy" id="393608"/>
    <lineage>
        <taxon>Eukaryota</taxon>
        <taxon>Viridiplantae</taxon>
        <taxon>Streptophyta</taxon>
        <taxon>Embryophyta</taxon>
        <taxon>Tracheophyta</taxon>
        <taxon>Spermatophyta</taxon>
        <taxon>Magnoliopsida</taxon>
        <taxon>eudicotyledons</taxon>
        <taxon>Gunneridae</taxon>
        <taxon>Pentapetalae</taxon>
        <taxon>Caryophyllales</taxon>
        <taxon>Cactineae</taxon>
        <taxon>Cactaceae</taxon>
        <taxon>Opuntioideae</taxon>
        <taxon>Opuntia</taxon>
    </lineage>
</organism>
<proteinExistence type="predicted"/>
<reference evidence="1" key="1">
    <citation type="journal article" date="2013" name="J. Plant Res.">
        <title>Effect of fungi and light on seed germination of three Opuntia species from semiarid lands of central Mexico.</title>
        <authorList>
            <person name="Delgado-Sanchez P."/>
            <person name="Jimenez-Bremont J.F."/>
            <person name="Guerrero-Gonzalez Mde L."/>
            <person name="Flores J."/>
        </authorList>
    </citation>
    <scope>NUCLEOTIDE SEQUENCE</scope>
    <source>
        <tissue evidence="1">Cladode</tissue>
    </source>
</reference>
<dbReference type="EMBL" id="GISG01092088">
    <property type="protein sequence ID" value="MBA4634687.1"/>
    <property type="molecule type" value="Transcribed_RNA"/>
</dbReference>